<dbReference type="AlphaFoldDB" id="A0A2H0BFZ9"/>
<dbReference type="Proteomes" id="UP000228495">
    <property type="component" value="Unassembled WGS sequence"/>
</dbReference>
<protein>
    <submittedName>
        <fullName evidence="2">Uncharacterized protein</fullName>
    </submittedName>
</protein>
<keyword evidence="1" id="KW-0812">Transmembrane</keyword>
<organism evidence="2 3">
    <name type="scientific">candidate division WWE3 bacterium CG22_combo_CG10-13_8_21_14_all_39_12</name>
    <dbReference type="NCBI Taxonomy" id="1975094"/>
    <lineage>
        <taxon>Bacteria</taxon>
        <taxon>Katanobacteria</taxon>
    </lineage>
</organism>
<sequence length="111" mass="12243">MPVTIMNLLSFMVLFSVIYLPIVVPWKILSKIVTANNWKKAGAYLLVSIIVPAAIVSGVFLIYSTAVQVLSPDFDPGGWGGLILLIVSIYVSIPLTLITSVVYFFKHRNNM</sequence>
<evidence type="ECO:0000313" key="2">
    <source>
        <dbReference type="EMBL" id="PIP56499.1"/>
    </source>
</evidence>
<proteinExistence type="predicted"/>
<evidence type="ECO:0000313" key="3">
    <source>
        <dbReference type="Proteomes" id="UP000228495"/>
    </source>
</evidence>
<dbReference type="EMBL" id="PCSU01000046">
    <property type="protein sequence ID" value="PIP56499.1"/>
    <property type="molecule type" value="Genomic_DNA"/>
</dbReference>
<feature type="transmembrane region" description="Helical" evidence="1">
    <location>
        <begin position="6"/>
        <end position="29"/>
    </location>
</feature>
<evidence type="ECO:0000256" key="1">
    <source>
        <dbReference type="SAM" id="Phobius"/>
    </source>
</evidence>
<keyword evidence="1" id="KW-1133">Transmembrane helix</keyword>
<feature type="transmembrane region" description="Helical" evidence="1">
    <location>
        <begin position="41"/>
        <end position="63"/>
    </location>
</feature>
<comment type="caution">
    <text evidence="2">The sequence shown here is derived from an EMBL/GenBank/DDBJ whole genome shotgun (WGS) entry which is preliminary data.</text>
</comment>
<feature type="transmembrane region" description="Helical" evidence="1">
    <location>
        <begin position="83"/>
        <end position="105"/>
    </location>
</feature>
<keyword evidence="1" id="KW-0472">Membrane</keyword>
<reference evidence="2 3" key="1">
    <citation type="submission" date="2017-09" db="EMBL/GenBank/DDBJ databases">
        <title>Depth-based differentiation of microbial function through sediment-hosted aquifers and enrichment of novel symbionts in the deep terrestrial subsurface.</title>
        <authorList>
            <person name="Probst A.J."/>
            <person name="Ladd B."/>
            <person name="Jarett J.K."/>
            <person name="Geller-Mcgrath D.E."/>
            <person name="Sieber C.M."/>
            <person name="Emerson J.B."/>
            <person name="Anantharaman K."/>
            <person name="Thomas B.C."/>
            <person name="Malmstrom R."/>
            <person name="Stieglmeier M."/>
            <person name="Klingl A."/>
            <person name="Woyke T."/>
            <person name="Ryan C.M."/>
            <person name="Banfield J.F."/>
        </authorList>
    </citation>
    <scope>NUCLEOTIDE SEQUENCE [LARGE SCALE GENOMIC DNA]</scope>
    <source>
        <strain evidence="2">CG22_combo_CG10-13_8_21_14_all_39_12</strain>
    </source>
</reference>
<gene>
    <name evidence="2" type="ORF">COX05_02735</name>
</gene>
<accession>A0A2H0BFZ9</accession>
<name>A0A2H0BFZ9_UNCKA</name>